<name>A0A840Y7T1_9PROT</name>
<evidence type="ECO:0000256" key="1">
    <source>
        <dbReference type="ARBA" id="ARBA00022723"/>
    </source>
</evidence>
<protein>
    <recommendedName>
        <fullName evidence="6">Multicopper oxidase</fullName>
    </recommendedName>
</protein>
<feature type="compositionally biased region" description="Basic and acidic residues" evidence="2">
    <location>
        <begin position="1287"/>
        <end position="1303"/>
    </location>
</feature>
<evidence type="ECO:0000256" key="2">
    <source>
        <dbReference type="SAM" id="MobiDB-lite"/>
    </source>
</evidence>
<dbReference type="InterPro" id="IPR002355">
    <property type="entry name" value="Cu_oxidase_Cu_BS"/>
</dbReference>
<feature type="chain" id="PRO_5032557935" description="Multicopper oxidase" evidence="3">
    <location>
        <begin position="23"/>
        <end position="2202"/>
    </location>
</feature>
<reference evidence="4 5" key="1">
    <citation type="submission" date="2020-08" db="EMBL/GenBank/DDBJ databases">
        <title>Genomic Encyclopedia of Type Strains, Phase IV (KMG-IV): sequencing the most valuable type-strain genomes for metagenomic binning, comparative biology and taxonomic classification.</title>
        <authorList>
            <person name="Goeker M."/>
        </authorList>
    </citation>
    <scope>NUCLEOTIDE SEQUENCE [LARGE SCALE GENOMIC DNA]</scope>
    <source>
        <strain evidence="4 5">DSM 25622</strain>
    </source>
</reference>
<dbReference type="GO" id="GO:0005507">
    <property type="term" value="F:copper ion binding"/>
    <property type="evidence" value="ECO:0007669"/>
    <property type="project" value="InterPro"/>
</dbReference>
<sequence>MRILASLSPIMGLLATLASASAQESTAPAIEDGRRGAATVVANIVALTQPLLYNRFGSHNPHGMIYALSRDVVMAEQSGTRARLRGGKRPRPLVLRMNVGDTLEIRFLNLLRDRGEGRDNCGGGIAGSEGDWPATTCAGLSVVGLPLAEATPGSSAKQQDASPKEVSFRFDGGERSDAGGQAGRIVPVRCDEDEPTAPDNDVARQGLLPQRPGECRIYRFTADRPGPHLMLSHAAPAGGEGDGGSLTHGLFGVVVVERAGSRWYRSQVDEETLRATRAAVGGRSAYLDYEATAGDGTPLLNMGAVTGEGTTEIVHSDLNAIVYCPLAERRSPPASNGSDARSRAMADWHCATREMQDALARDVAGQREDGTPREELWRGRPAHRAFAVVFHDELKTRYADPFTLLDPDIRRQKLGAARDDANEPRGVMLDGIRDGFAINYGASGMGTILMANRLGIGPAQNCTECLYEEFFLQSWANGDPALLTEEMADRLPQNVRAHARRYADDPSNTHHSYIGDRVLFHNLHAGPKETHVFHLHAHQWRAGADGYGAYRDSQTIAPLQAFTYEIDHGGGGNLNLTAGDSIFHCHLYPHFAQGMWALWRNHDVLEDGSRTLPDGVLGPGTDPGTGEKRAGSPVPAVVPLPGQAMPPPPTYANDPEEATRDRPGYPFFIAGQAGHRAPQPPLDIHEDGGLGRHRILDNGERRGLDLSAAILEGDFRMELTAVELELLPPEGNARERRAMAFHAAQNVDDPQNGEPPRVRNPVTGVPISARPATPILSGFGRIGAYLLPRPEDAGRQDWFRVNGRLPAPGAPFADPCRNTEAPEIPIADGANDGQRDPNNPLSFSPKRVYQVSAVELDLVVNAAGWHDPQAHINVLTSEADAIEGQRLRAAPFFFRAHSGDCVEFRHQNRTKGHLELDDFQVATPTDTIGQHIHLVKFDVLASDGSANGWNYEDGTFARAALCERLRAANRRRDNAGRERLPEPSHCAPGAPRETWRYQTTVQRWYADRVWQQVFAAGQERAPGSCEQDGWYRWRSGTAREEAVQANPCRDATLRTVFTHDHFGPSSIQQHGFYSALLVEPEDSIWFTADGRPMCSRIEQMQDGIARDGCVMPVTQIFPPPEPEVGSPDAELVRSVRALWRPTAQALIVRAGGNGLTAAYHGDLREFPMAIADFALLYSPRREGSSEMTARLGTEGSRLLREFRARHGWPVEAPPAPEAISQHHHNPFLVNYAHDPIPLRVGRSSGDQERRAEDGAEIALPWNQSTERMRLHCSQLRRDGSDGISRQRVRDPRVSRREDHDPGDLSRAFDSWCHGDPFGEVFEAYEGEQLQIRLIQGAQEVQHVFNAPSLRWPRDADLSVASTTAREVANRVAGSQLRNGGAGVSSSGAAAPQRQQDAITRRGEIAQLGRRLLDHVGKPGAPSSGAEPQVGPVAREEVRDLIGQQRETFDLLRTGFVSAQEVGISEHFEFHTRGVDVSSGSAADHLWHFGSTDAIWNGAWGLIRLHNGTLRRNQGEWEKDWPRELETEAQWLGRIGTRRDTSDFVPWSTPDGTCMIRRAEAASRGAPEPSCSVGAVRGRLASLRAARLEAERAVRDGVSAQPLLSLQAAGDWRRRWEHQSPRVDFVGYDPIERQGEPRRTRVVDNSCPAEVVWHAGLTSEGRPIWDWRPVQTRHYRVTAEPIQGTGAGEVFRLGGLRIVDPRPMRFRATGMRVEDGASAMPAAVGPRRPAAESGFMPLKPPQDGPLVLRALAGECVHVELTYALPPEAFNQLPGEAALPNIVSLNTTRMGSGGVLRPSVSVSLVPQLLHQNPLHGGLRIGLNEQVRGPKDKEAFQQFARGDARTVHYYWFAGRYVAATQGMLDGAGRTIAQRNESAVRLATTSTPVLAGGRNQSGEERAFVVAPFAEDYGGINLVSGGDPFFHPAHGMVGTLVVHEAHAVLAGASAGYRKPTNGAEARRRTDGWAEASVQVWLPEGGVSLSSPEVRTYRDQTLVFRDGLNHWVRDGRVNRPIPDCRDCGDSYDRGDRAAGHRAEPFWARLSVPLTAGPSDRPFLPVAGPDGQAETNLQPNLNTVVFPRRFWLDPRARTPRLQGLAGVELRLHVGQPAGRARQRVFSVLGHDYRDGIYVLPQDSDAVVSVDARRQAERAPWYGAPGVSLLGPGRMVNARILSPAPGRWLWRDGPAPMIASGIWGWLDVEQAPRR</sequence>
<evidence type="ECO:0000256" key="3">
    <source>
        <dbReference type="SAM" id="SignalP"/>
    </source>
</evidence>
<organism evidence="4 5">
    <name type="scientific">Muricoccus pecuniae</name>
    <dbReference type="NCBI Taxonomy" id="693023"/>
    <lineage>
        <taxon>Bacteria</taxon>
        <taxon>Pseudomonadati</taxon>
        <taxon>Pseudomonadota</taxon>
        <taxon>Alphaproteobacteria</taxon>
        <taxon>Acetobacterales</taxon>
        <taxon>Roseomonadaceae</taxon>
        <taxon>Muricoccus</taxon>
    </lineage>
</organism>
<proteinExistence type="predicted"/>
<comment type="caution">
    <text evidence="4">The sequence shown here is derived from an EMBL/GenBank/DDBJ whole genome shotgun (WGS) entry which is preliminary data.</text>
</comment>
<dbReference type="SUPFAM" id="SSF49503">
    <property type="entry name" value="Cupredoxins"/>
    <property type="match status" value="2"/>
</dbReference>
<feature type="region of interest" description="Disordered" evidence="2">
    <location>
        <begin position="1274"/>
        <end position="1309"/>
    </location>
</feature>
<accession>A0A840Y7T1</accession>
<feature type="region of interest" description="Disordered" evidence="2">
    <location>
        <begin position="609"/>
        <end position="659"/>
    </location>
</feature>
<evidence type="ECO:0000313" key="5">
    <source>
        <dbReference type="Proteomes" id="UP000580654"/>
    </source>
</evidence>
<dbReference type="InterPro" id="IPR008972">
    <property type="entry name" value="Cupredoxin"/>
</dbReference>
<dbReference type="Proteomes" id="UP000580654">
    <property type="component" value="Unassembled WGS sequence"/>
</dbReference>
<feature type="region of interest" description="Disordered" evidence="2">
    <location>
        <begin position="1371"/>
        <end position="1396"/>
    </location>
</feature>
<dbReference type="RefSeq" id="WP_184521113.1">
    <property type="nucleotide sequence ID" value="NZ_JACIJD010000026.1"/>
</dbReference>
<feature type="signal peptide" evidence="3">
    <location>
        <begin position="1"/>
        <end position="22"/>
    </location>
</feature>
<keyword evidence="1" id="KW-0479">Metal-binding</keyword>
<evidence type="ECO:0000313" key="4">
    <source>
        <dbReference type="EMBL" id="MBB5695960.1"/>
    </source>
</evidence>
<gene>
    <name evidence="4" type="ORF">FHS87_004028</name>
</gene>
<dbReference type="PROSITE" id="PS00080">
    <property type="entry name" value="MULTICOPPER_OXIDASE2"/>
    <property type="match status" value="1"/>
</dbReference>
<evidence type="ECO:0008006" key="6">
    <source>
        <dbReference type="Google" id="ProtNLM"/>
    </source>
</evidence>
<dbReference type="EMBL" id="JACIJD010000026">
    <property type="protein sequence ID" value="MBB5695960.1"/>
    <property type="molecule type" value="Genomic_DNA"/>
</dbReference>
<keyword evidence="5" id="KW-1185">Reference proteome</keyword>
<keyword evidence="3" id="KW-0732">Signal</keyword>
<dbReference type="Gene3D" id="2.60.40.420">
    <property type="entry name" value="Cupredoxins - blue copper proteins"/>
    <property type="match status" value="2"/>
</dbReference>